<sequence>MLNLEISNDFHKFIKSINETNSKYGLEKLIYNEITKLKLSFQNKNITKNEIYKNLLKCLHINMFGFNIKFAYIHAINLAQDKDLKYKSLGYLCCTLMLQNNNDLIILLINTIQKVLRYGAWSHSQPPLIAPKGAFYIDLNSNNVMNKIIVLNNLNYLINEEMLEIILPMILNCLIHENELVRKKTIILLTNIFQQFPTHLNNIHSIIERGIYDINPSVMNVTLILIRISIINGIKLNKELYINLLINIWKQILDNKLNKTYYYNKIPAPFIQINIIKLLTILCNNIYTSNLIYNILYKFTQSIESNTITHTNNNFTQINNNLNNLENNNNFNNLNNLNWKNNWKNNRIEKNVNIMLIYEFIKLLSNIHINNILLSISSIYISKLLNSEGIIMCYMSIICINKLIDKKLIINIEDQLKLLKLLTIDDEIIQINILKLLFKLINKNNFKLIFNTIFKHYNSLNFKSFIEFNIINIFSSDTVSGPPDSITTTTDVTNTNSTNSTTNNLTTTVETTTEDIGTIGASTVTEEKNPNEIAVVTKTGESDTFMDTPGKGADSTLMECTPGKGANSTAMECTMGNMDTNIEGVGVDTKETPFGDGREPDTVTEEKWKIKILIELLIKSNNTFYILNNLIKLIKNNNKLNINWLINKCIKLLAENNIILLLIYLLTHKTQELTNELNKLMEEEILEEKLEMLEKNIEILEKNMKFNNLKLFWIFNNLRYNITSDTVLGHTESTVVPGTSNTKDSTGPSTVTEEKNPNEIAVVTNFGESDTFSEVEGKGANFTVMECTMGKGANFTVMECTMGKGANFTAIECTTTTKDSTTKDIVTPGKGAKVAVGPSTVTGDTVTELYNKLMEKNCKELKMKQIIIEIKNLRKYKPKITNNKFYDIKLSFLNNWIEKDERRYQRYERNEKMEIIEEQKLNYKPYQLINTISNIENIENIDKEEEKLIINIKNKSWGPKGYINNKEQDNNTKDSTTEEKNINEIAVVTNTGESGTFTEVEGKGANSTATECTKDISSTSKDTGTVGASTVMEKELAKKLFQNIS</sequence>
<evidence type="ECO:0000256" key="3">
    <source>
        <dbReference type="ARBA" id="ARBA00022927"/>
    </source>
</evidence>
<dbReference type="InterPro" id="IPR016024">
    <property type="entry name" value="ARM-type_fold"/>
</dbReference>
<dbReference type="InParanoid" id="Q4UAJ2"/>
<evidence type="ECO:0000256" key="5">
    <source>
        <dbReference type="SAM" id="Coils"/>
    </source>
</evidence>
<keyword evidence="5" id="KW-0175">Coiled coil</keyword>
<dbReference type="InterPro" id="IPR011989">
    <property type="entry name" value="ARM-like"/>
</dbReference>
<evidence type="ECO:0000256" key="2">
    <source>
        <dbReference type="ARBA" id="ARBA00022448"/>
    </source>
</evidence>
<dbReference type="GO" id="GO:0030117">
    <property type="term" value="C:membrane coat"/>
    <property type="evidence" value="ECO:0007669"/>
    <property type="project" value="InterPro"/>
</dbReference>
<dbReference type="Proteomes" id="UP000001950">
    <property type="component" value="Chromosome 4"/>
</dbReference>
<dbReference type="GO" id="GO:0016192">
    <property type="term" value="P:vesicle-mediated transport"/>
    <property type="evidence" value="ECO:0007669"/>
    <property type="project" value="InterPro"/>
</dbReference>
<dbReference type="PANTHER" id="PTHR22780">
    <property type="entry name" value="ADAPTIN, ALPHA/GAMMA/EPSILON"/>
    <property type="match status" value="1"/>
</dbReference>
<dbReference type="Pfam" id="PF01602">
    <property type="entry name" value="Adaptin_N"/>
    <property type="match status" value="1"/>
</dbReference>
<dbReference type="EMBL" id="CR940353">
    <property type="protein sequence ID" value="CAI76159.1"/>
    <property type="molecule type" value="Genomic_DNA"/>
</dbReference>
<feature type="coiled-coil region" evidence="5">
    <location>
        <begin position="683"/>
        <end position="710"/>
    </location>
</feature>
<keyword evidence="4" id="KW-0472">Membrane</keyword>
<dbReference type="RefSeq" id="XP_952785.1">
    <property type="nucleotide sequence ID" value="XM_947692.1"/>
</dbReference>
<dbReference type="GeneID" id="3863123"/>
<evidence type="ECO:0000256" key="4">
    <source>
        <dbReference type="ARBA" id="ARBA00023136"/>
    </source>
</evidence>
<dbReference type="KEGG" id="tan:TA08550"/>
<evidence type="ECO:0000313" key="7">
    <source>
        <dbReference type="EMBL" id="CAI76159.1"/>
    </source>
</evidence>
<dbReference type="eggNOG" id="KOG1062">
    <property type="taxonomic scope" value="Eukaryota"/>
</dbReference>
<accession>Q4UAJ2</accession>
<dbReference type="InterPro" id="IPR002553">
    <property type="entry name" value="Clathrin/coatomer_adapt-like_N"/>
</dbReference>
<dbReference type="InterPro" id="IPR050840">
    <property type="entry name" value="Adaptor_Complx_Large_Subunit"/>
</dbReference>
<dbReference type="Gene3D" id="1.25.10.10">
    <property type="entry name" value="Leucine-rich Repeat Variant"/>
    <property type="match status" value="1"/>
</dbReference>
<name>Q4UAJ2_THEAN</name>
<organism evidence="7 8">
    <name type="scientific">Theileria annulata</name>
    <dbReference type="NCBI Taxonomy" id="5874"/>
    <lineage>
        <taxon>Eukaryota</taxon>
        <taxon>Sar</taxon>
        <taxon>Alveolata</taxon>
        <taxon>Apicomplexa</taxon>
        <taxon>Aconoidasida</taxon>
        <taxon>Piroplasmida</taxon>
        <taxon>Theileriidae</taxon>
        <taxon>Theileria</taxon>
    </lineage>
</organism>
<feature type="domain" description="Clathrin/coatomer adaptor adaptin-like N-terminal" evidence="6">
    <location>
        <begin position="138"/>
        <end position="465"/>
    </location>
</feature>
<dbReference type="AlphaFoldDB" id="Q4UAJ2"/>
<reference evidence="7 8" key="1">
    <citation type="journal article" date="2005" name="Science">
        <title>Genome of the host-cell transforming parasite Theileria annulata compared with T. parva.</title>
        <authorList>
            <person name="Pain A."/>
            <person name="Renauld H."/>
            <person name="Berriman M."/>
            <person name="Murphy L."/>
            <person name="Yeats C.A."/>
            <person name="Weir W."/>
            <person name="Kerhornou A."/>
            <person name="Aslett M."/>
            <person name="Bishop R."/>
            <person name="Bouchier C."/>
            <person name="Cochet M."/>
            <person name="Coulson R.M.R."/>
            <person name="Cronin A."/>
            <person name="de Villiers E.P."/>
            <person name="Fraser A."/>
            <person name="Fosker N."/>
            <person name="Gardner M."/>
            <person name="Goble A."/>
            <person name="Griffiths-Jones S."/>
            <person name="Harris D.E."/>
            <person name="Katzer F."/>
            <person name="Larke N."/>
            <person name="Lord A."/>
            <person name="Maser P."/>
            <person name="McKellar S."/>
            <person name="Mooney P."/>
            <person name="Morton F."/>
            <person name="Nene V."/>
            <person name="O'Neil S."/>
            <person name="Price C."/>
            <person name="Quail M.A."/>
            <person name="Rabbinowitsch E."/>
            <person name="Rawlings N.D."/>
            <person name="Rutter S."/>
            <person name="Saunders D."/>
            <person name="Seeger K."/>
            <person name="Shah T."/>
            <person name="Squares R."/>
            <person name="Squares S."/>
            <person name="Tivey A."/>
            <person name="Walker A.R."/>
            <person name="Woodward J."/>
            <person name="Dobbelaere D.A.E."/>
            <person name="Langsley G."/>
            <person name="Rajandream M.A."/>
            <person name="McKeever D."/>
            <person name="Shiels B."/>
            <person name="Tait A."/>
            <person name="Barrell B.G."/>
            <person name="Hall N."/>
        </authorList>
    </citation>
    <scope>NUCLEOTIDE SEQUENCE [LARGE SCALE GENOMIC DNA]</scope>
    <source>
        <strain evidence="8">Ankara</strain>
    </source>
</reference>
<dbReference type="OrthoDB" id="364976at2759"/>
<dbReference type="STRING" id="5874.Q4UAJ2"/>
<dbReference type="GO" id="GO:0012505">
    <property type="term" value="C:endomembrane system"/>
    <property type="evidence" value="ECO:0007669"/>
    <property type="project" value="UniProtKB-SubCell"/>
</dbReference>
<keyword evidence="8" id="KW-1185">Reference proteome</keyword>
<dbReference type="SUPFAM" id="SSF48371">
    <property type="entry name" value="ARM repeat"/>
    <property type="match status" value="1"/>
</dbReference>
<keyword evidence="3" id="KW-0653">Protein transport</keyword>
<dbReference type="GO" id="GO:0006886">
    <property type="term" value="P:intracellular protein transport"/>
    <property type="evidence" value="ECO:0007669"/>
    <property type="project" value="InterPro"/>
</dbReference>
<protein>
    <submittedName>
        <fullName evidence="7">Adapter protein, putative</fullName>
    </submittedName>
</protein>
<gene>
    <name evidence="7" type="ORF">TA08550</name>
</gene>
<evidence type="ECO:0000256" key="1">
    <source>
        <dbReference type="ARBA" id="ARBA00004308"/>
    </source>
</evidence>
<keyword evidence="2" id="KW-0813">Transport</keyword>
<comment type="subcellular location">
    <subcellularLocation>
        <location evidence="1">Endomembrane system</location>
    </subcellularLocation>
</comment>
<evidence type="ECO:0000313" key="8">
    <source>
        <dbReference type="Proteomes" id="UP000001950"/>
    </source>
</evidence>
<proteinExistence type="predicted"/>
<dbReference type="OMA" id="FTVMECT"/>
<dbReference type="VEuPathDB" id="PiroplasmaDB:TA08550"/>
<evidence type="ECO:0000259" key="6">
    <source>
        <dbReference type="Pfam" id="PF01602"/>
    </source>
</evidence>